<keyword evidence="3 6" id="KW-0032">Aminotransferase</keyword>
<dbReference type="NCBIfam" id="NF005685">
    <property type="entry name" value="PRK07483.1"/>
    <property type="match status" value="1"/>
</dbReference>
<keyword evidence="7" id="KW-1185">Reference proteome</keyword>
<dbReference type="InterPro" id="IPR049704">
    <property type="entry name" value="Aminotrans_3_PPA_site"/>
</dbReference>
<dbReference type="Proteomes" id="UP000612855">
    <property type="component" value="Unassembled WGS sequence"/>
</dbReference>
<dbReference type="GO" id="GO:0008483">
    <property type="term" value="F:transaminase activity"/>
    <property type="evidence" value="ECO:0007669"/>
    <property type="project" value="UniProtKB-KW"/>
</dbReference>
<dbReference type="InterPro" id="IPR005814">
    <property type="entry name" value="Aminotrans_3"/>
</dbReference>
<dbReference type="PANTHER" id="PTHR43094:SF1">
    <property type="entry name" value="AMINOTRANSFERASE CLASS-III"/>
    <property type="match status" value="1"/>
</dbReference>
<dbReference type="PANTHER" id="PTHR43094">
    <property type="entry name" value="AMINOTRANSFERASE"/>
    <property type="match status" value="1"/>
</dbReference>
<keyword evidence="4 5" id="KW-0663">Pyridoxal phosphate</keyword>
<sequence length="444" mass="46899">MTTHVFHRTPVRPAIATEARGIEITDETGKVYIDGSGGAAVSCIGHGDMRVVEAIAKQAATVEYAHTGAFTSPPAEELAEVLCNATTLPMARVFLVGSGSEAVETAVKMARGYHLARGDEGRFRVIARRQSYHGNTLGALARGGNFGRRAPYLPMMTEAHLVDPCFEYRHALPGETPETYGRRAADSLEAEILRLGPETVSAFLVETVVGATTGAVPPAPGYFARIREICDRHGILLIADEVMCGVNRCGPFFAIEDEGVCPDIVTLGKGLGGGYQPIAAAMCTAAVHDAFSDVGRSFINGHTYMAHPVACAAALAVQQVIRDDGLAERVAPMGTYLKQRLEARFGNHPYVGDIRGQGLFQAIEIVADRNSKTPFPATEAMASRIFAACRDIGLLCYPGSGTADGTIGDHLLVAPPYSVTTAEIDTIVERLGDGVDAGLAQAGG</sequence>
<dbReference type="RefSeq" id="WP_188479376.1">
    <property type="nucleotide sequence ID" value="NZ_BMFJ01000002.1"/>
</dbReference>
<dbReference type="Gene3D" id="3.40.640.10">
    <property type="entry name" value="Type I PLP-dependent aspartate aminotransferase-like (Major domain)"/>
    <property type="match status" value="1"/>
</dbReference>
<evidence type="ECO:0000313" key="7">
    <source>
        <dbReference type="Proteomes" id="UP000612855"/>
    </source>
</evidence>
<dbReference type="EMBL" id="BMFJ01000002">
    <property type="protein sequence ID" value="GGE47020.1"/>
    <property type="molecule type" value="Genomic_DNA"/>
</dbReference>
<evidence type="ECO:0000256" key="1">
    <source>
        <dbReference type="ARBA" id="ARBA00001933"/>
    </source>
</evidence>
<comment type="similarity">
    <text evidence="2 5">Belongs to the class-III pyridoxal-phosphate-dependent aminotransferase family.</text>
</comment>
<gene>
    <name evidence="6" type="ORF">GCM10011360_37810</name>
</gene>
<keyword evidence="3 6" id="KW-0808">Transferase</keyword>
<comment type="cofactor">
    <cofactor evidence="1">
        <name>pyridoxal 5'-phosphate</name>
        <dbReference type="ChEBI" id="CHEBI:597326"/>
    </cofactor>
</comment>
<dbReference type="Pfam" id="PF00202">
    <property type="entry name" value="Aminotran_3"/>
    <property type="match status" value="1"/>
</dbReference>
<protein>
    <submittedName>
        <fullName evidence="6">Aspartate aminotransferase family protein</fullName>
    </submittedName>
</protein>
<comment type="caution">
    <text evidence="6">The sequence shown here is derived from an EMBL/GenBank/DDBJ whole genome shotgun (WGS) entry which is preliminary data.</text>
</comment>
<proteinExistence type="inferred from homology"/>
<evidence type="ECO:0000256" key="3">
    <source>
        <dbReference type="ARBA" id="ARBA00022576"/>
    </source>
</evidence>
<dbReference type="SUPFAM" id="SSF53383">
    <property type="entry name" value="PLP-dependent transferases"/>
    <property type="match status" value="1"/>
</dbReference>
<name>A0A917AE72_9RHOB</name>
<dbReference type="Gene3D" id="3.90.1150.10">
    <property type="entry name" value="Aspartate Aminotransferase, domain 1"/>
    <property type="match status" value="1"/>
</dbReference>
<evidence type="ECO:0000256" key="2">
    <source>
        <dbReference type="ARBA" id="ARBA00008954"/>
    </source>
</evidence>
<dbReference type="InterPro" id="IPR015421">
    <property type="entry name" value="PyrdxlP-dep_Trfase_major"/>
</dbReference>
<accession>A0A917AE72</accession>
<organism evidence="6 7">
    <name type="scientific">Primorskyibacter flagellatus</name>
    <dbReference type="NCBI Taxonomy" id="1387277"/>
    <lineage>
        <taxon>Bacteria</taxon>
        <taxon>Pseudomonadati</taxon>
        <taxon>Pseudomonadota</taxon>
        <taxon>Alphaproteobacteria</taxon>
        <taxon>Rhodobacterales</taxon>
        <taxon>Roseobacteraceae</taxon>
        <taxon>Primorskyibacter</taxon>
    </lineage>
</organism>
<dbReference type="FunFam" id="3.40.640.10:FF:000004">
    <property type="entry name" value="Acetylornithine aminotransferase"/>
    <property type="match status" value="1"/>
</dbReference>
<dbReference type="InterPro" id="IPR015424">
    <property type="entry name" value="PyrdxlP-dep_Trfase"/>
</dbReference>
<dbReference type="AlphaFoldDB" id="A0A917AE72"/>
<dbReference type="PROSITE" id="PS00600">
    <property type="entry name" value="AA_TRANSFER_CLASS_3"/>
    <property type="match status" value="1"/>
</dbReference>
<dbReference type="GO" id="GO:0005829">
    <property type="term" value="C:cytosol"/>
    <property type="evidence" value="ECO:0007669"/>
    <property type="project" value="TreeGrafter"/>
</dbReference>
<dbReference type="InterPro" id="IPR015422">
    <property type="entry name" value="PyrdxlP-dep_Trfase_small"/>
</dbReference>
<dbReference type="CDD" id="cd00610">
    <property type="entry name" value="OAT_like"/>
    <property type="match status" value="1"/>
</dbReference>
<reference evidence="7" key="1">
    <citation type="journal article" date="2019" name="Int. J. Syst. Evol. Microbiol.">
        <title>The Global Catalogue of Microorganisms (GCM) 10K type strain sequencing project: providing services to taxonomists for standard genome sequencing and annotation.</title>
        <authorList>
            <consortium name="The Broad Institute Genomics Platform"/>
            <consortium name="The Broad Institute Genome Sequencing Center for Infectious Disease"/>
            <person name="Wu L."/>
            <person name="Ma J."/>
        </authorList>
    </citation>
    <scope>NUCLEOTIDE SEQUENCE [LARGE SCALE GENOMIC DNA]</scope>
    <source>
        <strain evidence="7">CGMCC 1.12664</strain>
    </source>
</reference>
<evidence type="ECO:0000256" key="5">
    <source>
        <dbReference type="RuleBase" id="RU003560"/>
    </source>
</evidence>
<dbReference type="GO" id="GO:0030170">
    <property type="term" value="F:pyridoxal phosphate binding"/>
    <property type="evidence" value="ECO:0007669"/>
    <property type="project" value="InterPro"/>
</dbReference>
<evidence type="ECO:0000313" key="6">
    <source>
        <dbReference type="EMBL" id="GGE47020.1"/>
    </source>
</evidence>
<evidence type="ECO:0000256" key="4">
    <source>
        <dbReference type="ARBA" id="ARBA00022898"/>
    </source>
</evidence>